<evidence type="ECO:0000256" key="2">
    <source>
        <dbReference type="ARBA" id="ARBA00022723"/>
    </source>
</evidence>
<evidence type="ECO:0000313" key="6">
    <source>
        <dbReference type="Proteomes" id="UP000007879"/>
    </source>
</evidence>
<keyword evidence="3" id="KW-0460">Magnesium</keyword>
<dbReference type="GO" id="GO:0006107">
    <property type="term" value="P:oxaloacetate metabolic process"/>
    <property type="evidence" value="ECO:0007669"/>
    <property type="project" value="TreeGrafter"/>
</dbReference>
<evidence type="ECO:0000256" key="3">
    <source>
        <dbReference type="ARBA" id="ARBA00022842"/>
    </source>
</evidence>
<proteinExistence type="predicted"/>
<reference evidence="5" key="2">
    <citation type="submission" date="2017-05" db="UniProtKB">
        <authorList>
            <consortium name="EnsemblMetazoa"/>
        </authorList>
    </citation>
    <scope>IDENTIFICATION</scope>
</reference>
<dbReference type="GO" id="GO:0003824">
    <property type="term" value="F:catalytic activity"/>
    <property type="evidence" value="ECO:0007669"/>
    <property type="project" value="InterPro"/>
</dbReference>
<dbReference type="SUPFAM" id="SSF54637">
    <property type="entry name" value="Thioesterase/thiol ester dehydrase-isomerase"/>
    <property type="match status" value="1"/>
</dbReference>
<dbReference type="OMA" id="AKKTMYP"/>
<dbReference type="GO" id="GO:0000287">
    <property type="term" value="F:magnesium ion binding"/>
    <property type="evidence" value="ECO:0007669"/>
    <property type="project" value="TreeGrafter"/>
</dbReference>
<dbReference type="Pfam" id="PF03328">
    <property type="entry name" value="HpcH_HpaI"/>
    <property type="match status" value="1"/>
</dbReference>
<sequence length="701" mass="78688">MIRLILKAKSVLQSHSTLQCKAAMLSYSPKGSPLSPPMMRSCFFTKKTRQGLECVKKYQPDSVILDLEDSVQLHEKPSIRKLYLNGIKDGLFSGISVYVRSSSIDCTSEFIEDIKTFTGIGIAGFLLPKVENRESVLEAEKVILHYEDEKGLEKNSHTFSIIIETPAAFFEVQSILSSSKRISSVICGSGDFTAEALCDDHSPTYDAFFTQVALAAKATKKVAIWGVHDKLDDYIGFQSNCFKMKSCGYNGVVALTPKQILLANQVYSLSHSEKDWTERVLKKSMHINTIRKSVQESRQMIGPPHRLKANNILASRVEMGAIPSKSIRGHAASSKGICADLAIGEIVPAPREVFITDSWKTTWESSFISSRRCYNKKNDACIPFALAATLAVAFSVSNLSYYARVHLGFKNIFQHRPLLTGDRVRAMFRIDSIKSKKGSDSIQYSVVHSTHWLVNQKDEIVLQLEKITMFQPEDCSMKISTDTKTKTFHPLDSILRKSILEQPSDTLIPRSSQKNLIPGQLLIHDLVKVMGHSETRMLCTLLHIVNPHHHSIVRYQHTDLLIPGPFVMSAGMSLADQDIGEIIYEDIPVCINPNKVNFGDQLGVMTFIVDRNDVSGAPEYEEITLKHFVLKNTSMELLREIDVPIKLFENGHMKPSEYEHLCASQCPVLLHKIACVTTRRIIRVRPDIYSCHKVPSELIMN</sequence>
<dbReference type="AlphaFoldDB" id="A0A1X7UGD3"/>
<reference evidence="6" key="1">
    <citation type="journal article" date="2010" name="Nature">
        <title>The Amphimedon queenslandica genome and the evolution of animal complexity.</title>
        <authorList>
            <person name="Srivastava M."/>
            <person name="Simakov O."/>
            <person name="Chapman J."/>
            <person name="Fahey B."/>
            <person name="Gauthier M.E."/>
            <person name="Mitros T."/>
            <person name="Richards G.S."/>
            <person name="Conaco C."/>
            <person name="Dacre M."/>
            <person name="Hellsten U."/>
            <person name="Larroux C."/>
            <person name="Putnam N.H."/>
            <person name="Stanke M."/>
            <person name="Adamska M."/>
            <person name="Darling A."/>
            <person name="Degnan S.M."/>
            <person name="Oakley T.H."/>
            <person name="Plachetzki D.C."/>
            <person name="Zhai Y."/>
            <person name="Adamski M."/>
            <person name="Calcino A."/>
            <person name="Cummins S.F."/>
            <person name="Goodstein D.M."/>
            <person name="Harris C."/>
            <person name="Jackson D.J."/>
            <person name="Leys S.P."/>
            <person name="Shu S."/>
            <person name="Woodcroft B.J."/>
            <person name="Vervoort M."/>
            <person name="Kosik K.S."/>
            <person name="Manning G."/>
            <person name="Degnan B.M."/>
            <person name="Rokhsar D.S."/>
        </authorList>
    </citation>
    <scope>NUCLEOTIDE SEQUENCE [LARGE SCALE GENOMIC DNA]</scope>
</reference>
<protein>
    <recommendedName>
        <fullName evidence="4">HpcH/HpaI aldolase/citrate lyase domain-containing protein</fullName>
    </recommendedName>
</protein>
<evidence type="ECO:0000256" key="1">
    <source>
        <dbReference type="ARBA" id="ARBA00001946"/>
    </source>
</evidence>
<dbReference type="OrthoDB" id="9999587at2759"/>
<keyword evidence="2" id="KW-0479">Metal-binding</keyword>
<dbReference type="eggNOG" id="ENOG502QWRT">
    <property type="taxonomic scope" value="Eukaryota"/>
</dbReference>
<dbReference type="PANTHER" id="PTHR32308:SF1">
    <property type="entry name" value="HPCH_HPAI ALDOLASE_CITRATE LYASE DOMAIN-CONTAINING PROTEIN"/>
    <property type="match status" value="1"/>
</dbReference>
<dbReference type="STRING" id="400682.A0A1X7UGD3"/>
<organism evidence="5">
    <name type="scientific">Amphimedon queenslandica</name>
    <name type="common">Sponge</name>
    <dbReference type="NCBI Taxonomy" id="400682"/>
    <lineage>
        <taxon>Eukaryota</taxon>
        <taxon>Metazoa</taxon>
        <taxon>Porifera</taxon>
        <taxon>Demospongiae</taxon>
        <taxon>Heteroscleromorpha</taxon>
        <taxon>Haplosclerida</taxon>
        <taxon>Niphatidae</taxon>
        <taxon>Amphimedon</taxon>
    </lineage>
</organism>
<evidence type="ECO:0000259" key="4">
    <source>
        <dbReference type="Pfam" id="PF03328"/>
    </source>
</evidence>
<name>A0A1X7UGD3_AMPQE</name>
<dbReference type="Gene3D" id="3.10.129.10">
    <property type="entry name" value="Hotdog Thioesterase"/>
    <property type="match status" value="1"/>
</dbReference>
<dbReference type="InterPro" id="IPR040442">
    <property type="entry name" value="Pyrv_kinase-like_dom_sf"/>
</dbReference>
<dbReference type="InParanoid" id="A0A1X7UGD3"/>
<dbReference type="Gene3D" id="3.20.20.60">
    <property type="entry name" value="Phosphoenolpyruvate-binding domains"/>
    <property type="match status" value="1"/>
</dbReference>
<feature type="domain" description="HpcH/HpaI aldolase/citrate lyase" evidence="4">
    <location>
        <begin position="43"/>
        <end position="257"/>
    </location>
</feature>
<dbReference type="KEGG" id="aqu:109583594"/>
<dbReference type="InterPro" id="IPR015813">
    <property type="entry name" value="Pyrv/PenolPyrv_kinase-like_dom"/>
</dbReference>
<dbReference type="SUPFAM" id="SSF51621">
    <property type="entry name" value="Phosphoenolpyruvate/pyruvate domain"/>
    <property type="match status" value="1"/>
</dbReference>
<dbReference type="InterPro" id="IPR005000">
    <property type="entry name" value="Aldolase/citrate-lyase_domain"/>
</dbReference>
<evidence type="ECO:0000313" key="5">
    <source>
        <dbReference type="EnsemblMetazoa" id="Aqu2.1.26541_001"/>
    </source>
</evidence>
<comment type="cofactor">
    <cofactor evidence="1">
        <name>Mg(2+)</name>
        <dbReference type="ChEBI" id="CHEBI:18420"/>
    </cofactor>
</comment>
<dbReference type="EnsemblMetazoa" id="XM_019999009.1">
    <property type="protein sequence ID" value="XP_019854568.1"/>
    <property type="gene ID" value="LOC109583594"/>
</dbReference>
<dbReference type="InterPro" id="IPR029069">
    <property type="entry name" value="HotDog_dom_sf"/>
</dbReference>
<dbReference type="EnsemblMetazoa" id="Aqu2.1.26541_001">
    <property type="protein sequence ID" value="Aqu2.1.26541_001"/>
    <property type="gene ID" value="Aqu2.1.26541"/>
</dbReference>
<gene>
    <name evidence="5" type="primary">109583594</name>
</gene>
<keyword evidence="6" id="KW-1185">Reference proteome</keyword>
<accession>A0A1X7UGD3</accession>
<dbReference type="PANTHER" id="PTHR32308">
    <property type="entry name" value="LYASE BETA SUBUNIT, PUTATIVE (AFU_ORTHOLOGUE AFUA_4G13030)-RELATED"/>
    <property type="match status" value="1"/>
</dbReference>
<dbReference type="Proteomes" id="UP000007879">
    <property type="component" value="Unassembled WGS sequence"/>
</dbReference>